<name>A0ABR2W5Y9_9FUNG</name>
<reference evidence="1 2" key="1">
    <citation type="submission" date="2023-04" db="EMBL/GenBank/DDBJ databases">
        <title>Genome of Basidiobolus ranarum AG-B5.</title>
        <authorList>
            <person name="Stajich J.E."/>
            <person name="Carter-House D."/>
            <person name="Gryganskyi A."/>
        </authorList>
    </citation>
    <scope>NUCLEOTIDE SEQUENCE [LARGE SCALE GENOMIC DNA]</scope>
    <source>
        <strain evidence="1 2">AG-B5</strain>
    </source>
</reference>
<keyword evidence="2" id="KW-1185">Reference proteome</keyword>
<sequence length="167" mass="19093">MGPELRASKRQPDATHVLFVVHGIGPTCGPENLFLENVSGFRKSIKKVLKHEKEFQDVNAELIPIEWHTSLHELVDSNMDSISLPYCPPNIKSIEHEYFADVLYYFTQDRGQHIINTIVNSMNDEYEKYLREHPNFKGKFSIVGYSLGGVCCYDILCGQEDLSNREG</sequence>
<evidence type="ECO:0000313" key="1">
    <source>
        <dbReference type="EMBL" id="KAK9721268.1"/>
    </source>
</evidence>
<dbReference type="SUPFAM" id="SSF53474">
    <property type="entry name" value="alpha/beta-Hydrolases"/>
    <property type="match status" value="1"/>
</dbReference>
<dbReference type="EMBL" id="JASJQH010006986">
    <property type="protein sequence ID" value="KAK9721268.1"/>
    <property type="molecule type" value="Genomic_DNA"/>
</dbReference>
<protein>
    <submittedName>
        <fullName evidence="1">Uncharacterized protein</fullName>
    </submittedName>
</protein>
<dbReference type="PANTHER" id="PTHR23509:SF10">
    <property type="entry name" value="LD21067P"/>
    <property type="match status" value="1"/>
</dbReference>
<dbReference type="InterPro" id="IPR058055">
    <property type="entry name" value="PA-PLA1"/>
</dbReference>
<comment type="caution">
    <text evidence="1">The sequence shown here is derived from an EMBL/GenBank/DDBJ whole genome shotgun (WGS) entry which is preliminary data.</text>
</comment>
<organism evidence="1 2">
    <name type="scientific">Basidiobolus ranarum</name>
    <dbReference type="NCBI Taxonomy" id="34480"/>
    <lineage>
        <taxon>Eukaryota</taxon>
        <taxon>Fungi</taxon>
        <taxon>Fungi incertae sedis</taxon>
        <taxon>Zoopagomycota</taxon>
        <taxon>Entomophthoromycotina</taxon>
        <taxon>Basidiobolomycetes</taxon>
        <taxon>Basidiobolales</taxon>
        <taxon>Basidiobolaceae</taxon>
        <taxon>Basidiobolus</taxon>
    </lineage>
</organism>
<dbReference type="PANTHER" id="PTHR23509">
    <property type="entry name" value="PA-PL1 PHOSPHOLIPASE FAMILY"/>
    <property type="match status" value="1"/>
</dbReference>
<dbReference type="Proteomes" id="UP001479436">
    <property type="component" value="Unassembled WGS sequence"/>
</dbReference>
<accession>A0ABR2W5Y9</accession>
<gene>
    <name evidence="1" type="ORF">K7432_003574</name>
</gene>
<proteinExistence type="predicted"/>
<evidence type="ECO:0000313" key="2">
    <source>
        <dbReference type="Proteomes" id="UP001479436"/>
    </source>
</evidence>
<feature type="non-terminal residue" evidence="1">
    <location>
        <position position="167"/>
    </location>
</feature>
<dbReference type="InterPro" id="IPR029058">
    <property type="entry name" value="AB_hydrolase_fold"/>
</dbReference>